<dbReference type="Pfam" id="PF01814">
    <property type="entry name" value="Hemerythrin"/>
    <property type="match status" value="1"/>
</dbReference>
<dbReference type="GO" id="GO:0006879">
    <property type="term" value="P:intracellular iron ion homeostasis"/>
    <property type="evidence" value="ECO:0007669"/>
    <property type="project" value="InterPro"/>
</dbReference>
<feature type="domain" description="Hemerythrin-like" evidence="1">
    <location>
        <begin position="11"/>
        <end position="136"/>
    </location>
</feature>
<proteinExistence type="predicted"/>
<dbReference type="RefSeq" id="WP_198109800.1">
    <property type="nucleotide sequence ID" value="NZ_JAEDAK010000002.1"/>
</dbReference>
<protein>
    <submittedName>
        <fullName evidence="2">Hemerythrin domain-containing protein</fullName>
    </submittedName>
</protein>
<accession>A0A931NFK6</accession>
<sequence length="231" mass="25468">MSTTPRYDVYAGIHKALRLFMSRTLCTLGSTDPTHSHELDAALDLLQRLLALCELHLKDENEFIHPALERAQPGTSARIAAEHGHHAEAIAALWAQRDALRQAAPETRAAALTRLYRELALFVAENFQHMEIEEREHNAILWAHYSDAELSAIEQALVASIPPEAMMEALHWFIPALNASERAGMLGGMQQGMPAPVFEGVLQIAERTLEPAAHAQLLRALGRGAPERLAA</sequence>
<dbReference type="Gene3D" id="1.20.120.520">
    <property type="entry name" value="nmb1532 protein domain like"/>
    <property type="match status" value="1"/>
</dbReference>
<dbReference type="InterPro" id="IPR012312">
    <property type="entry name" value="Hemerythrin-like"/>
</dbReference>
<evidence type="ECO:0000259" key="1">
    <source>
        <dbReference type="Pfam" id="PF01814"/>
    </source>
</evidence>
<keyword evidence="3" id="KW-1185">Reference proteome</keyword>
<evidence type="ECO:0000313" key="3">
    <source>
        <dbReference type="Proteomes" id="UP000613266"/>
    </source>
</evidence>
<dbReference type="InterPro" id="IPR045808">
    <property type="entry name" value="Hr_FBXL5"/>
</dbReference>
<dbReference type="CDD" id="cd12109">
    <property type="entry name" value="Hr_FBXL5"/>
    <property type="match status" value="1"/>
</dbReference>
<dbReference type="EMBL" id="JAEDAK010000002">
    <property type="protein sequence ID" value="MBH9576196.1"/>
    <property type="molecule type" value="Genomic_DNA"/>
</dbReference>
<comment type="caution">
    <text evidence="2">The sequence shown here is derived from an EMBL/GenBank/DDBJ whole genome shotgun (WGS) entry which is preliminary data.</text>
</comment>
<reference evidence="2" key="1">
    <citation type="submission" date="2020-12" db="EMBL/GenBank/DDBJ databases">
        <title>The genome sequence of Inhella sp. 1Y17.</title>
        <authorList>
            <person name="Liu Y."/>
        </authorList>
    </citation>
    <scope>NUCLEOTIDE SEQUENCE</scope>
    <source>
        <strain evidence="2">1Y17</strain>
    </source>
</reference>
<evidence type="ECO:0000313" key="2">
    <source>
        <dbReference type="EMBL" id="MBH9576196.1"/>
    </source>
</evidence>
<name>A0A931NFK6_9BURK</name>
<gene>
    <name evidence="2" type="ORF">I7X39_04670</name>
</gene>
<dbReference type="AlphaFoldDB" id="A0A931NFK6"/>
<dbReference type="Proteomes" id="UP000613266">
    <property type="component" value="Unassembled WGS sequence"/>
</dbReference>
<organism evidence="2 3">
    <name type="scientific">Inhella proteolytica</name>
    <dbReference type="NCBI Taxonomy" id="2795029"/>
    <lineage>
        <taxon>Bacteria</taxon>
        <taxon>Pseudomonadati</taxon>
        <taxon>Pseudomonadota</taxon>
        <taxon>Betaproteobacteria</taxon>
        <taxon>Burkholderiales</taxon>
        <taxon>Sphaerotilaceae</taxon>
        <taxon>Inhella</taxon>
    </lineage>
</organism>